<evidence type="ECO:0000256" key="2">
    <source>
        <dbReference type="ARBA" id="ARBA00001958"/>
    </source>
</evidence>
<dbReference type="Pfam" id="PF03309">
    <property type="entry name" value="Pan_kinase"/>
    <property type="match status" value="1"/>
</dbReference>
<dbReference type="Gene3D" id="3.30.420.40">
    <property type="match status" value="2"/>
</dbReference>
<comment type="pathway">
    <text evidence="4 16">Cofactor biosynthesis; coenzyme A biosynthesis; CoA from (R)-pantothenate: step 1/5.</text>
</comment>
<feature type="binding site" evidence="16">
    <location>
        <position position="123"/>
    </location>
    <ligand>
        <name>ATP</name>
        <dbReference type="ChEBI" id="CHEBI:30616"/>
    </ligand>
</feature>
<comment type="catalytic activity">
    <reaction evidence="1 16">
        <text>(R)-pantothenate + ATP = (R)-4'-phosphopantothenate + ADP + H(+)</text>
        <dbReference type="Rhea" id="RHEA:16373"/>
        <dbReference type="ChEBI" id="CHEBI:10986"/>
        <dbReference type="ChEBI" id="CHEBI:15378"/>
        <dbReference type="ChEBI" id="CHEBI:29032"/>
        <dbReference type="ChEBI" id="CHEBI:30616"/>
        <dbReference type="ChEBI" id="CHEBI:456216"/>
        <dbReference type="EC" id="2.7.1.33"/>
    </reaction>
</comment>
<comment type="cofactor">
    <cofactor evidence="16">
        <name>NH4(+)</name>
        <dbReference type="ChEBI" id="CHEBI:28938"/>
    </cofactor>
    <cofactor evidence="16">
        <name>K(+)</name>
        <dbReference type="ChEBI" id="CHEBI:29103"/>
    </cofactor>
    <text evidence="16">A monovalent cation. Ammonium or potassium.</text>
</comment>
<evidence type="ECO:0000256" key="11">
    <source>
        <dbReference type="ARBA" id="ARBA00022840"/>
    </source>
</evidence>
<keyword evidence="13 16" id="KW-0173">Coenzyme A biosynthesis</keyword>
<keyword evidence="8 16" id="KW-0808">Transferase</keyword>
<feature type="active site" description="Proton acceptor" evidence="16">
    <location>
        <position position="100"/>
    </location>
</feature>
<evidence type="ECO:0000256" key="9">
    <source>
        <dbReference type="ARBA" id="ARBA00022741"/>
    </source>
</evidence>
<dbReference type="GO" id="GO:0004594">
    <property type="term" value="F:pantothenate kinase activity"/>
    <property type="evidence" value="ECO:0007669"/>
    <property type="project" value="UniProtKB-UniRule"/>
</dbReference>
<gene>
    <name evidence="16" type="primary">coaX</name>
    <name evidence="17" type="ORF">SAMN04487960_1208</name>
</gene>
<keyword evidence="11 16" id="KW-0067">ATP-binding</keyword>
<proteinExistence type="inferred from homology"/>
<dbReference type="SUPFAM" id="SSF53067">
    <property type="entry name" value="Actin-like ATPase domain"/>
    <property type="match status" value="2"/>
</dbReference>
<dbReference type="GO" id="GO:0046872">
    <property type="term" value="F:metal ion binding"/>
    <property type="evidence" value="ECO:0007669"/>
    <property type="project" value="UniProtKB-KW"/>
</dbReference>
<dbReference type="EC" id="2.7.1.33" evidence="6 16"/>
<evidence type="ECO:0000256" key="4">
    <source>
        <dbReference type="ARBA" id="ARBA00005225"/>
    </source>
</evidence>
<evidence type="ECO:0000256" key="8">
    <source>
        <dbReference type="ARBA" id="ARBA00022679"/>
    </source>
</evidence>
<feature type="binding site" evidence="16">
    <location>
        <position position="120"/>
    </location>
    <ligand>
        <name>K(+)</name>
        <dbReference type="ChEBI" id="CHEBI:29103"/>
    </ligand>
</feature>
<keyword evidence="10 16" id="KW-0418">Kinase</keyword>
<accession>A0A1H3EAZ4</accession>
<keyword evidence="16" id="KW-0479">Metal-binding</keyword>
<evidence type="ECO:0000256" key="7">
    <source>
        <dbReference type="ARBA" id="ARBA00022490"/>
    </source>
</evidence>
<keyword evidence="12 16" id="KW-0630">Potassium</keyword>
<dbReference type="HAMAP" id="MF_01274">
    <property type="entry name" value="Pantothen_kinase_3"/>
    <property type="match status" value="1"/>
</dbReference>
<dbReference type="OrthoDB" id="9781305at2"/>
<dbReference type="Proteomes" id="UP000199675">
    <property type="component" value="Unassembled WGS sequence"/>
</dbReference>
<comment type="cofactor">
    <cofactor evidence="2">
        <name>K(+)</name>
        <dbReference type="ChEBI" id="CHEBI:29103"/>
    </cofactor>
</comment>
<keyword evidence="7 16" id="KW-0963">Cytoplasm</keyword>
<dbReference type="InterPro" id="IPR043129">
    <property type="entry name" value="ATPase_NBD"/>
</dbReference>
<reference evidence="17 18" key="1">
    <citation type="submission" date="2016-10" db="EMBL/GenBank/DDBJ databases">
        <authorList>
            <person name="de Groot N.N."/>
        </authorList>
    </citation>
    <scope>NUCLEOTIDE SEQUENCE [LARGE SCALE GENOMIC DNA]</scope>
    <source>
        <strain evidence="17 18">CGMCC 1.7059</strain>
    </source>
</reference>
<dbReference type="NCBIfam" id="TIGR00671">
    <property type="entry name" value="baf"/>
    <property type="match status" value="1"/>
</dbReference>
<dbReference type="GO" id="GO:0015937">
    <property type="term" value="P:coenzyme A biosynthetic process"/>
    <property type="evidence" value="ECO:0007669"/>
    <property type="project" value="UniProtKB-UniRule"/>
</dbReference>
<protein>
    <recommendedName>
        <fullName evidence="15 16">Type III pantothenate kinase</fullName>
        <ecNumber evidence="6 16">2.7.1.33</ecNumber>
    </recommendedName>
    <alternativeName>
        <fullName evidence="16">PanK-III</fullName>
    </alternativeName>
    <alternativeName>
        <fullName evidence="16">Pantothenic acid kinase</fullName>
    </alternativeName>
</protein>
<organism evidence="17 18">
    <name type="scientific">Marinobacter mobilis</name>
    <dbReference type="NCBI Taxonomy" id="488533"/>
    <lineage>
        <taxon>Bacteria</taxon>
        <taxon>Pseudomonadati</taxon>
        <taxon>Pseudomonadota</taxon>
        <taxon>Gammaproteobacteria</taxon>
        <taxon>Pseudomonadales</taxon>
        <taxon>Marinobacteraceae</taxon>
        <taxon>Marinobacter</taxon>
    </lineage>
</organism>
<comment type="function">
    <text evidence="16">Catalyzes the phosphorylation of pantothenate (Pan), the first step in CoA biosynthesis.</text>
</comment>
<evidence type="ECO:0000256" key="6">
    <source>
        <dbReference type="ARBA" id="ARBA00012102"/>
    </source>
</evidence>
<evidence type="ECO:0000256" key="5">
    <source>
        <dbReference type="ARBA" id="ARBA00011738"/>
    </source>
</evidence>
<evidence type="ECO:0000256" key="16">
    <source>
        <dbReference type="HAMAP-Rule" id="MF_01274"/>
    </source>
</evidence>
<dbReference type="GO" id="GO:0005737">
    <property type="term" value="C:cytoplasm"/>
    <property type="evidence" value="ECO:0007669"/>
    <property type="project" value="UniProtKB-SubCell"/>
</dbReference>
<evidence type="ECO:0000256" key="14">
    <source>
        <dbReference type="ARBA" id="ARBA00038036"/>
    </source>
</evidence>
<dbReference type="CDD" id="cd24015">
    <property type="entry name" value="ASKHA_NBD_PanK-III"/>
    <property type="match status" value="1"/>
</dbReference>
<sequence length="244" mass="25909">MILLVDMGNTRVKWRLQSGHGVMASGVGRLGEAGLFAGLAPFVAQVEAVAVSTVASEPFREELAAAIAARVAAPVTFYWSEARRKGLRNAYKDPLKMGADRWHAMVGAWQRNPKGCLVVDAGSAITVDFIAPDGAHLGGYILAGRGMMLRGLAQDAARIDYHTADSHSLAPGINTSECVFHGLQWYWRALAERINLEAGEWGLATTYVTGGDGSELLVHGLTGEYCPDLVLEGVAAIAAEGCDV</sequence>
<dbReference type="PANTHER" id="PTHR34265">
    <property type="entry name" value="TYPE III PANTOTHENATE KINASE"/>
    <property type="match status" value="1"/>
</dbReference>
<evidence type="ECO:0000313" key="18">
    <source>
        <dbReference type="Proteomes" id="UP000199675"/>
    </source>
</evidence>
<evidence type="ECO:0000256" key="12">
    <source>
        <dbReference type="ARBA" id="ARBA00022958"/>
    </source>
</evidence>
<feature type="binding site" evidence="16">
    <location>
        <begin position="6"/>
        <end position="13"/>
    </location>
    <ligand>
        <name>ATP</name>
        <dbReference type="ChEBI" id="CHEBI:30616"/>
    </ligand>
</feature>
<evidence type="ECO:0000256" key="10">
    <source>
        <dbReference type="ARBA" id="ARBA00022777"/>
    </source>
</evidence>
<dbReference type="PANTHER" id="PTHR34265:SF1">
    <property type="entry name" value="TYPE III PANTOTHENATE KINASE"/>
    <property type="match status" value="1"/>
</dbReference>
<evidence type="ECO:0000256" key="3">
    <source>
        <dbReference type="ARBA" id="ARBA00004496"/>
    </source>
</evidence>
<dbReference type="EMBL" id="FNNE01000020">
    <property type="protein sequence ID" value="SDX75770.1"/>
    <property type="molecule type" value="Genomic_DNA"/>
</dbReference>
<evidence type="ECO:0000313" key="17">
    <source>
        <dbReference type="EMBL" id="SDX75770.1"/>
    </source>
</evidence>
<feature type="binding site" evidence="16">
    <location>
        <position position="175"/>
    </location>
    <ligand>
        <name>substrate</name>
    </ligand>
</feature>
<name>A0A1H3EAZ4_9GAMM</name>
<feature type="binding site" evidence="16">
    <location>
        <position position="91"/>
    </location>
    <ligand>
        <name>substrate</name>
    </ligand>
</feature>
<keyword evidence="18" id="KW-1185">Reference proteome</keyword>
<dbReference type="STRING" id="488533.SAMN04487960_1208"/>
<dbReference type="GO" id="GO:0005524">
    <property type="term" value="F:ATP binding"/>
    <property type="evidence" value="ECO:0007669"/>
    <property type="project" value="UniProtKB-UniRule"/>
</dbReference>
<dbReference type="RefSeq" id="WP_091817922.1">
    <property type="nucleotide sequence ID" value="NZ_FNNE01000020.1"/>
</dbReference>
<dbReference type="AlphaFoldDB" id="A0A1H3EAZ4"/>
<dbReference type="UniPathway" id="UPA00241">
    <property type="reaction ID" value="UER00352"/>
</dbReference>
<comment type="subunit">
    <text evidence="5 16">Homodimer.</text>
</comment>
<evidence type="ECO:0000256" key="15">
    <source>
        <dbReference type="ARBA" id="ARBA00040883"/>
    </source>
</evidence>
<feature type="binding site" evidence="16">
    <location>
        <begin position="98"/>
        <end position="101"/>
    </location>
    <ligand>
        <name>substrate</name>
    </ligand>
</feature>
<evidence type="ECO:0000256" key="1">
    <source>
        <dbReference type="ARBA" id="ARBA00001206"/>
    </source>
</evidence>
<keyword evidence="9 16" id="KW-0547">Nucleotide-binding</keyword>
<comment type="similarity">
    <text evidence="14 16">Belongs to the type III pantothenate kinase family.</text>
</comment>
<comment type="subcellular location">
    <subcellularLocation>
        <location evidence="3 16">Cytoplasm</location>
    </subcellularLocation>
</comment>
<dbReference type="InterPro" id="IPR004619">
    <property type="entry name" value="Type_III_PanK"/>
</dbReference>
<evidence type="ECO:0000256" key="13">
    <source>
        <dbReference type="ARBA" id="ARBA00022993"/>
    </source>
</evidence>